<protein>
    <submittedName>
        <fullName evidence="1">Uncharacterized protein</fullName>
    </submittedName>
</protein>
<sequence>MKCHFILGMFILLKYCYVLKLTKIEYLSLYASPKKILLSEIFKDIDSPRNGFSVEI</sequence>
<name>A0A8C2R3N1_CAPHI</name>
<organism evidence="1">
    <name type="scientific">Capra hircus</name>
    <name type="common">Goat</name>
    <dbReference type="NCBI Taxonomy" id="9925"/>
    <lineage>
        <taxon>Eukaryota</taxon>
        <taxon>Metazoa</taxon>
        <taxon>Chordata</taxon>
        <taxon>Craniata</taxon>
        <taxon>Vertebrata</taxon>
        <taxon>Euteleostomi</taxon>
        <taxon>Mammalia</taxon>
        <taxon>Eutheria</taxon>
        <taxon>Laurasiatheria</taxon>
        <taxon>Artiodactyla</taxon>
        <taxon>Ruminantia</taxon>
        <taxon>Pecora</taxon>
        <taxon>Bovidae</taxon>
        <taxon>Caprinae</taxon>
        <taxon>Capra</taxon>
    </lineage>
</organism>
<reference evidence="1" key="2">
    <citation type="submission" date="2025-08" db="UniProtKB">
        <authorList>
            <consortium name="Ensembl"/>
        </authorList>
    </citation>
    <scope>IDENTIFICATION</scope>
</reference>
<dbReference type="AlphaFoldDB" id="A0A8C2R3N1"/>
<dbReference type="Ensembl" id="ENSCHIT00010032394.1">
    <property type="protein sequence ID" value="ENSCHIP00010022904.1"/>
    <property type="gene ID" value="ENSCHIG00010017057.1"/>
</dbReference>
<accession>A0A8C2R3N1</accession>
<evidence type="ECO:0000313" key="1">
    <source>
        <dbReference type="Ensembl" id="ENSCHIP00010022904.1"/>
    </source>
</evidence>
<proteinExistence type="predicted"/>
<reference evidence="1" key="1">
    <citation type="submission" date="2019-03" db="EMBL/GenBank/DDBJ databases">
        <title>Genome sequencing and reference-guided assembly of Black Bengal Goat (Capra hircus).</title>
        <authorList>
            <person name="Siddiki A.Z."/>
            <person name="Baten A."/>
            <person name="Billah M."/>
            <person name="Alam M.A.U."/>
            <person name="Shawrob K.S.M."/>
            <person name="Saha S."/>
            <person name="Chowdhury M."/>
            <person name="Rahman A.H."/>
            <person name="Stear M."/>
            <person name="Miah G."/>
            <person name="Das G.B."/>
            <person name="Hossain M.M."/>
            <person name="Kumkum M."/>
            <person name="Islam M.S."/>
            <person name="Mollah A.M."/>
            <person name="Ahsan A."/>
            <person name="Tusar F."/>
            <person name="Khan M.K.I."/>
        </authorList>
    </citation>
    <scope>NUCLEOTIDE SEQUENCE [LARGE SCALE GENOMIC DNA]</scope>
</reference>